<protein>
    <recommendedName>
        <fullName evidence="3">PsbP C-terminal domain-containing protein</fullName>
    </recommendedName>
</protein>
<reference evidence="1 2" key="1">
    <citation type="journal article" date="2019" name="Stand. Genomic Sci.">
        <title>Draft Whole-Genome Sequence of a Novel Chryseobacterium viscerum Strain Isolated from Fresh Water at Dripping Springs, New Mexico.</title>
        <authorList>
            <person name="Kyndt J.A."/>
            <person name="Moore T.C."/>
        </authorList>
    </citation>
    <scope>NUCLEOTIDE SEQUENCE [LARGE SCALE GENOMIC DNA]</scope>
    <source>
        <strain evidence="1 2">DPS</strain>
    </source>
</reference>
<dbReference type="PROSITE" id="PS51257">
    <property type="entry name" value="PROKAR_LIPOPROTEIN"/>
    <property type="match status" value="1"/>
</dbReference>
<sequence>MRHLSLFIIIAGALLSCSENSQKTKSMDFGGFTFQAPKDWSRLKMTAYDSNAGIIITKNSDSIYYDFGPYSSSLEEPSAPIISRQDLKELLKVNPKIDTSEFIIMNDNANHEDFIQSKITYKKIDGYKAKILEPKHVGKGMTGIYIDSIKTGSLGKIRFNLYGTNLTKESQNELLKAIHTLRFTKQNDR</sequence>
<keyword evidence="2" id="KW-1185">Reference proteome</keyword>
<evidence type="ECO:0000313" key="1">
    <source>
        <dbReference type="EMBL" id="KAB1230176.1"/>
    </source>
</evidence>
<organism evidence="1 2">
    <name type="scientific">Chryseobacterium viscerum</name>
    <dbReference type="NCBI Taxonomy" id="1037377"/>
    <lineage>
        <taxon>Bacteria</taxon>
        <taxon>Pseudomonadati</taxon>
        <taxon>Bacteroidota</taxon>
        <taxon>Flavobacteriia</taxon>
        <taxon>Flavobacteriales</taxon>
        <taxon>Weeksellaceae</taxon>
        <taxon>Chryseobacterium group</taxon>
        <taxon>Chryseobacterium</taxon>
    </lineage>
</organism>
<name>A0A5N4BP40_9FLAO</name>
<dbReference type="EMBL" id="VTPV01000007">
    <property type="protein sequence ID" value="KAB1230176.1"/>
    <property type="molecule type" value="Genomic_DNA"/>
</dbReference>
<comment type="caution">
    <text evidence="1">The sequence shown here is derived from an EMBL/GenBank/DDBJ whole genome shotgun (WGS) entry which is preliminary data.</text>
</comment>
<dbReference type="Proteomes" id="UP000326384">
    <property type="component" value="Unassembled WGS sequence"/>
</dbReference>
<evidence type="ECO:0000313" key="2">
    <source>
        <dbReference type="Proteomes" id="UP000326384"/>
    </source>
</evidence>
<accession>A0A5N4BP40</accession>
<proteinExistence type="predicted"/>
<evidence type="ECO:0008006" key="3">
    <source>
        <dbReference type="Google" id="ProtNLM"/>
    </source>
</evidence>
<dbReference type="RefSeq" id="WP_152290281.1">
    <property type="nucleotide sequence ID" value="NZ_VTPV01000007.1"/>
</dbReference>
<gene>
    <name evidence="1" type="ORF">F8D52_13395</name>
</gene>